<evidence type="ECO:0000259" key="9">
    <source>
        <dbReference type="Pfam" id="PF08534"/>
    </source>
</evidence>
<reference evidence="10" key="2">
    <citation type="submission" date="2019-07" db="EMBL/GenBank/DDBJ databases">
        <authorList>
            <person name="Seetharam A."/>
            <person name="Woodhouse M."/>
            <person name="Cannon E."/>
        </authorList>
    </citation>
    <scope>NUCLEOTIDE SEQUENCE [LARGE SCALE GENOMIC DNA]</scope>
    <source>
        <strain evidence="10">cv. B73</strain>
    </source>
</reference>
<evidence type="ECO:0000313" key="11">
    <source>
        <dbReference type="Proteomes" id="UP000007305"/>
    </source>
</evidence>
<dbReference type="InterPro" id="IPR013740">
    <property type="entry name" value="Redoxin"/>
</dbReference>
<keyword evidence="11" id="KW-1185">Reference proteome</keyword>
<evidence type="ECO:0000256" key="4">
    <source>
        <dbReference type="ARBA" id="ARBA00022559"/>
    </source>
</evidence>
<protein>
    <recommendedName>
        <fullName evidence="3">glutaredoxin-dependent peroxiredoxin</fullName>
        <ecNumber evidence="3">1.11.1.25</ecNumber>
    </recommendedName>
    <alternativeName>
        <fullName evidence="7">Glutaredoxin-dependent peroxiredoxin</fullName>
    </alternativeName>
</protein>
<dbReference type="Gramene" id="Zm00001eb059110_T001">
    <property type="protein sequence ID" value="Zm00001eb059110_P001"/>
    <property type="gene ID" value="Zm00001eb059110"/>
</dbReference>
<keyword evidence="4" id="KW-0575">Peroxidase</keyword>
<keyword evidence="6" id="KW-0560">Oxidoreductase</keyword>
<dbReference type="InterPro" id="IPR036249">
    <property type="entry name" value="Thioredoxin-like_sf"/>
</dbReference>
<dbReference type="InParanoid" id="A0A804M4U7"/>
<organism evidence="10 11">
    <name type="scientific">Zea mays</name>
    <name type="common">Maize</name>
    <dbReference type="NCBI Taxonomy" id="4577"/>
    <lineage>
        <taxon>Eukaryota</taxon>
        <taxon>Viridiplantae</taxon>
        <taxon>Streptophyta</taxon>
        <taxon>Embryophyta</taxon>
        <taxon>Tracheophyta</taxon>
        <taxon>Spermatophyta</taxon>
        <taxon>Magnoliopsida</taxon>
        <taxon>Liliopsida</taxon>
        <taxon>Poales</taxon>
        <taxon>Poaceae</taxon>
        <taxon>PACMAD clade</taxon>
        <taxon>Panicoideae</taxon>
        <taxon>Andropogonodae</taxon>
        <taxon>Andropogoneae</taxon>
        <taxon>Tripsacinae</taxon>
        <taxon>Zea</taxon>
    </lineage>
</organism>
<dbReference type="InterPro" id="IPR037944">
    <property type="entry name" value="PRX5-like"/>
</dbReference>
<dbReference type="EC" id="1.11.1.25" evidence="3"/>
<evidence type="ECO:0000256" key="1">
    <source>
        <dbReference type="ARBA" id="ARBA00001711"/>
    </source>
</evidence>
<evidence type="ECO:0000256" key="6">
    <source>
        <dbReference type="ARBA" id="ARBA00023002"/>
    </source>
</evidence>
<evidence type="ECO:0000256" key="2">
    <source>
        <dbReference type="ARBA" id="ARBA00010505"/>
    </source>
</evidence>
<reference evidence="11" key="1">
    <citation type="submission" date="2015-12" db="EMBL/GenBank/DDBJ databases">
        <title>Update maize B73 reference genome by single molecule sequencing technologies.</title>
        <authorList>
            <consortium name="Maize Genome Sequencing Project"/>
            <person name="Ware D."/>
        </authorList>
    </citation>
    <scope>NUCLEOTIDE SEQUENCE [LARGE SCALE GENOMIC DNA]</scope>
    <source>
        <strain evidence="11">cv. B73</strain>
    </source>
</reference>
<dbReference type="Proteomes" id="UP000007305">
    <property type="component" value="Chromosome 1"/>
</dbReference>
<name>A0A804M4U7_MAIZE</name>
<dbReference type="Gene3D" id="3.40.30.10">
    <property type="entry name" value="Glutaredoxin"/>
    <property type="match status" value="1"/>
</dbReference>
<dbReference type="Pfam" id="PF08534">
    <property type="entry name" value="Redoxin"/>
    <property type="match status" value="1"/>
</dbReference>
<keyword evidence="5" id="KW-0049">Antioxidant</keyword>
<sequence>MCCSGPASLALGHLHPCCSIHHRIRNREAHPPPSPLPPAAWPASLRGFLDTPIQVVALAAKTIAVGNQLPDAMLSYFYTSSLDDELKTMIVRDLTTAKKVVLFAMSGTFMPTCTHKHLLGSMVKVGEFHAKGIDTVACVPVNDAVGYHN</sequence>
<proteinExistence type="inferred from homology"/>
<comment type="catalytic activity">
    <reaction evidence="1">
        <text>[glutaredoxin]-dithiol + a hydroperoxide = [glutaredoxin]-disulfide + an alcohol + H2O</text>
        <dbReference type="Rhea" id="RHEA:62624"/>
        <dbReference type="Rhea" id="RHEA-COMP:10729"/>
        <dbReference type="Rhea" id="RHEA-COMP:10730"/>
        <dbReference type="ChEBI" id="CHEBI:15377"/>
        <dbReference type="ChEBI" id="CHEBI:29950"/>
        <dbReference type="ChEBI" id="CHEBI:30879"/>
        <dbReference type="ChEBI" id="CHEBI:35924"/>
        <dbReference type="ChEBI" id="CHEBI:50058"/>
        <dbReference type="EC" id="1.11.1.25"/>
    </reaction>
</comment>
<reference evidence="10" key="3">
    <citation type="submission" date="2021-05" db="UniProtKB">
        <authorList>
            <consortium name="EnsemblPlants"/>
        </authorList>
    </citation>
    <scope>IDENTIFICATION</scope>
    <source>
        <strain evidence="10">cv. B73</strain>
    </source>
</reference>
<dbReference type="GO" id="GO:0008379">
    <property type="term" value="F:thioredoxin peroxidase activity"/>
    <property type="evidence" value="ECO:0007669"/>
    <property type="project" value="InterPro"/>
</dbReference>
<dbReference type="SUPFAM" id="SSF52833">
    <property type="entry name" value="Thioredoxin-like"/>
    <property type="match status" value="1"/>
</dbReference>
<evidence type="ECO:0000256" key="8">
    <source>
        <dbReference type="PIRSR" id="PIRSR637944-1"/>
    </source>
</evidence>
<dbReference type="EnsemblPlants" id="Zm00001eb059110_T001">
    <property type="protein sequence ID" value="Zm00001eb059110_P001"/>
    <property type="gene ID" value="Zm00001eb059110"/>
</dbReference>
<dbReference type="AlphaFoldDB" id="A0A804M4U7"/>
<evidence type="ECO:0000256" key="5">
    <source>
        <dbReference type="ARBA" id="ARBA00022862"/>
    </source>
</evidence>
<feature type="domain" description="Redoxin" evidence="9">
    <location>
        <begin position="65"/>
        <end position="145"/>
    </location>
</feature>
<dbReference type="PANTHER" id="PTHR10430:SF33">
    <property type="entry name" value="PEROXIREDOXIN-2E-1, CHLOROPLASTIC"/>
    <property type="match status" value="1"/>
</dbReference>
<feature type="active site" description="Cysteine sulfenic acid (-SOH) intermediate" evidence="8">
    <location>
        <position position="113"/>
    </location>
</feature>
<accession>A0A804M4U7</accession>
<evidence type="ECO:0000313" key="10">
    <source>
        <dbReference type="EnsemblPlants" id="Zm00001eb059110_P001"/>
    </source>
</evidence>
<dbReference type="GO" id="GO:0034599">
    <property type="term" value="P:cellular response to oxidative stress"/>
    <property type="evidence" value="ECO:0007669"/>
    <property type="project" value="InterPro"/>
</dbReference>
<evidence type="ECO:0000256" key="3">
    <source>
        <dbReference type="ARBA" id="ARBA00013016"/>
    </source>
</evidence>
<evidence type="ECO:0000256" key="7">
    <source>
        <dbReference type="ARBA" id="ARBA00031688"/>
    </source>
</evidence>
<comment type="similarity">
    <text evidence="2">Belongs to the peroxiredoxin family. Prx5 subfamily.</text>
</comment>
<dbReference type="PANTHER" id="PTHR10430">
    <property type="entry name" value="PEROXIREDOXIN"/>
    <property type="match status" value="1"/>
</dbReference>